<accession>A0A1H5VHK2</accession>
<sequence>MKTDMEITEICKKYQIENYSINPDFSVDVDGDVDLFSTNLAILPIKFGRVMGDFNVQNNLLSTLYGAPVAVGGNFNCYHNRLTNLIGSPKWVGADFFCYKNQLVSLEGSPKVVRGSYYISENDKLSNLAGCTLQIGANFSFDDILSTYSGDEDILFEGNFFLNETNVGASNAKKLPNVIVENIRHIKLILKYQRYFMIWNDDLTFNAENFNDLIAEINEGLK</sequence>
<keyword evidence="2" id="KW-1185">Reference proteome</keyword>
<dbReference type="EMBL" id="FNVP01000003">
    <property type="protein sequence ID" value="SEF86007.1"/>
    <property type="molecule type" value="Genomic_DNA"/>
</dbReference>
<proteinExistence type="predicted"/>
<name>A0A1H5VHK2_9FLAO</name>
<dbReference type="OrthoDB" id="1355426at2"/>
<dbReference type="Proteomes" id="UP000236737">
    <property type="component" value="Unassembled WGS sequence"/>
</dbReference>
<evidence type="ECO:0000313" key="2">
    <source>
        <dbReference type="Proteomes" id="UP000236737"/>
    </source>
</evidence>
<evidence type="ECO:0000313" key="1">
    <source>
        <dbReference type="EMBL" id="SEF86007.1"/>
    </source>
</evidence>
<evidence type="ECO:0008006" key="3">
    <source>
        <dbReference type="Google" id="ProtNLM"/>
    </source>
</evidence>
<dbReference type="AlphaFoldDB" id="A0A1H5VHK2"/>
<protein>
    <recommendedName>
        <fullName evidence="3">Pentapeptide repeat-containing protein</fullName>
    </recommendedName>
</protein>
<dbReference type="RefSeq" id="WP_103999275.1">
    <property type="nucleotide sequence ID" value="NZ_FNVP01000003.1"/>
</dbReference>
<organism evidence="1 2">
    <name type="scientific">Flavobacterium urumqiense</name>
    <dbReference type="NCBI Taxonomy" id="935224"/>
    <lineage>
        <taxon>Bacteria</taxon>
        <taxon>Pseudomonadati</taxon>
        <taxon>Bacteroidota</taxon>
        <taxon>Flavobacteriia</taxon>
        <taxon>Flavobacteriales</taxon>
        <taxon>Flavobacteriaceae</taxon>
        <taxon>Flavobacterium</taxon>
    </lineage>
</organism>
<gene>
    <name evidence="1" type="ORF">SAMN04488130_103198</name>
</gene>
<reference evidence="2" key="1">
    <citation type="submission" date="2016-10" db="EMBL/GenBank/DDBJ databases">
        <authorList>
            <person name="Varghese N."/>
            <person name="Submissions S."/>
        </authorList>
    </citation>
    <scope>NUCLEOTIDE SEQUENCE [LARGE SCALE GENOMIC DNA]</scope>
    <source>
        <strain evidence="2">CGMCC 1.9230</strain>
    </source>
</reference>